<dbReference type="PANTHER" id="PTHR11705:SF139">
    <property type="entry name" value="PEPTIDASE M14 CARBOXYPEPTIDASE A DOMAIN-CONTAINING PROTEIN"/>
    <property type="match status" value="1"/>
</dbReference>
<proteinExistence type="inferred from homology"/>
<feature type="domain" description="Peptidase M14" evidence="5">
    <location>
        <begin position="79"/>
        <end position="444"/>
    </location>
</feature>
<dbReference type="InterPro" id="IPR000834">
    <property type="entry name" value="Peptidase_M14"/>
</dbReference>
<dbReference type="PROSITE" id="PS52035">
    <property type="entry name" value="PEPTIDASE_M14"/>
    <property type="match status" value="1"/>
</dbReference>
<feature type="region of interest" description="Disordered" evidence="4">
    <location>
        <begin position="1"/>
        <end position="58"/>
    </location>
</feature>
<evidence type="ECO:0000256" key="2">
    <source>
        <dbReference type="ARBA" id="ARBA00005988"/>
    </source>
</evidence>
<evidence type="ECO:0000313" key="7">
    <source>
        <dbReference type="Proteomes" id="UP000019118"/>
    </source>
</evidence>
<dbReference type="GO" id="GO:0004181">
    <property type="term" value="F:metallocarboxypeptidase activity"/>
    <property type="evidence" value="ECO:0007669"/>
    <property type="project" value="InterPro"/>
</dbReference>
<evidence type="ECO:0000256" key="4">
    <source>
        <dbReference type="SAM" id="MobiDB-lite"/>
    </source>
</evidence>
<reference evidence="7" key="1">
    <citation type="journal article" date="2013" name="Genome Biol.">
        <title>Draft genome of the mountain pine beetle, Dendroctonus ponderosae Hopkins, a major forest pest.</title>
        <authorList>
            <person name="Keeling C.I."/>
            <person name="Yuen M.M."/>
            <person name="Liao N.Y."/>
            <person name="Docking T.R."/>
            <person name="Chan S.K."/>
            <person name="Taylor G.A."/>
            <person name="Palmquist D.L."/>
            <person name="Jackman S.D."/>
            <person name="Nguyen A."/>
            <person name="Li M."/>
            <person name="Henderson H."/>
            <person name="Janes J.K."/>
            <person name="Zhao Y."/>
            <person name="Pandoh P."/>
            <person name="Moore R."/>
            <person name="Sperling F.A."/>
            <person name="Huber D.P."/>
            <person name="Birol I."/>
            <person name="Jones S.J."/>
            <person name="Bohlmann J."/>
        </authorList>
    </citation>
    <scope>NUCLEOTIDE SEQUENCE</scope>
</reference>
<keyword evidence="7" id="KW-1185">Reference proteome</keyword>
<dbReference type="Proteomes" id="UP000019118">
    <property type="component" value="Unassembled WGS sequence"/>
</dbReference>
<evidence type="ECO:0000256" key="3">
    <source>
        <dbReference type="PROSITE-ProRule" id="PRU01379"/>
    </source>
</evidence>
<dbReference type="SUPFAM" id="SSF53187">
    <property type="entry name" value="Zn-dependent exopeptidases"/>
    <property type="match status" value="1"/>
</dbReference>
<evidence type="ECO:0000256" key="1">
    <source>
        <dbReference type="ARBA" id="ARBA00001947"/>
    </source>
</evidence>
<dbReference type="Gene3D" id="3.40.630.10">
    <property type="entry name" value="Zn peptidases"/>
    <property type="match status" value="1"/>
</dbReference>
<accession>A0AAR5PIW1</accession>
<dbReference type="GO" id="GO:0005615">
    <property type="term" value="C:extracellular space"/>
    <property type="evidence" value="ECO:0007669"/>
    <property type="project" value="TreeGrafter"/>
</dbReference>
<comment type="similarity">
    <text evidence="2 3">Belongs to the peptidase M14 family.</text>
</comment>
<dbReference type="AlphaFoldDB" id="A0AAR5PIW1"/>
<comment type="caution">
    <text evidence="3">Lacks conserved residue(s) required for the propagation of feature annotation.</text>
</comment>
<evidence type="ECO:0000259" key="5">
    <source>
        <dbReference type="PROSITE" id="PS52035"/>
    </source>
</evidence>
<dbReference type="GO" id="GO:0008270">
    <property type="term" value="F:zinc ion binding"/>
    <property type="evidence" value="ECO:0007669"/>
    <property type="project" value="InterPro"/>
</dbReference>
<dbReference type="Pfam" id="PF00246">
    <property type="entry name" value="Peptidase_M14"/>
    <property type="match status" value="1"/>
</dbReference>
<dbReference type="RefSeq" id="XP_019760983.1">
    <property type="nucleotide sequence ID" value="XM_019905424.2"/>
</dbReference>
<dbReference type="SMART" id="SM00631">
    <property type="entry name" value="Zn_pept"/>
    <property type="match status" value="1"/>
</dbReference>
<dbReference type="KEGG" id="dpa:109538265"/>
<sequence>MALKRSMRSSAVRCTSYMGRLNPKSKNPRKKIGKNKAAKHYKRGHKSDHGLKNEPEKPSKLAVERCRYPCRRYEEFHDHFLNYDQILNFLTKIQKNHPATVQLFNIGLSGQGKPIYMIFITTNSSHSSETKFATFIEAGLKGDDTFAVSNALYIIDHLCKNPNFVKLMDYFIVPCGNPDAYDDFVKSRNAENNASGTKRTSSTENGGLCEKKTRLQASNSKRLKTREILDDGSVKSNKKLEKKTTHRNIKEEQNAEECNVANSGETKKKLAIQMDLSTNFGVYLGENDMRNILTSTFLDKIKLWKENYVNSRPENVALANAIRSCQFAIKLLISLQEGGETICYPYGFCEDTTEESNELKEVARKGKSGIVGRQFRYGSIYQLRGLTYGSLVDFLKMDRIPIQYMYVMQVHQKTCRYDEKRELKELLTYGCQIMESIKRMSAAVYKTYTNMTGNRTVETVCVKRQLKKNNFS</sequence>
<comment type="cofactor">
    <cofactor evidence="1">
        <name>Zn(2+)</name>
        <dbReference type="ChEBI" id="CHEBI:29105"/>
    </cofactor>
</comment>
<dbReference type="EnsemblMetazoa" id="XM_019905424.1">
    <property type="protein sequence ID" value="XP_019760983.1"/>
    <property type="gene ID" value="LOC109538265"/>
</dbReference>
<reference evidence="6" key="2">
    <citation type="submission" date="2024-08" db="UniProtKB">
        <authorList>
            <consortium name="EnsemblMetazoa"/>
        </authorList>
    </citation>
    <scope>IDENTIFICATION</scope>
</reference>
<dbReference type="GO" id="GO:0006508">
    <property type="term" value="P:proteolysis"/>
    <property type="evidence" value="ECO:0007669"/>
    <property type="project" value="InterPro"/>
</dbReference>
<feature type="compositionally biased region" description="Basic and acidic residues" evidence="4">
    <location>
        <begin position="47"/>
        <end position="58"/>
    </location>
</feature>
<protein>
    <recommendedName>
        <fullName evidence="5">Peptidase M14 domain-containing protein</fullName>
    </recommendedName>
</protein>
<dbReference type="PANTHER" id="PTHR11705">
    <property type="entry name" value="PROTEASE FAMILY M14 CARBOXYPEPTIDASE A,B"/>
    <property type="match status" value="1"/>
</dbReference>
<evidence type="ECO:0000313" key="6">
    <source>
        <dbReference type="EnsemblMetazoa" id="XP_019760983.1"/>
    </source>
</evidence>
<organism evidence="6 7">
    <name type="scientific">Dendroctonus ponderosae</name>
    <name type="common">Mountain pine beetle</name>
    <dbReference type="NCBI Taxonomy" id="77166"/>
    <lineage>
        <taxon>Eukaryota</taxon>
        <taxon>Metazoa</taxon>
        <taxon>Ecdysozoa</taxon>
        <taxon>Arthropoda</taxon>
        <taxon>Hexapoda</taxon>
        <taxon>Insecta</taxon>
        <taxon>Pterygota</taxon>
        <taxon>Neoptera</taxon>
        <taxon>Endopterygota</taxon>
        <taxon>Coleoptera</taxon>
        <taxon>Polyphaga</taxon>
        <taxon>Cucujiformia</taxon>
        <taxon>Curculionidae</taxon>
        <taxon>Scolytinae</taxon>
        <taxon>Dendroctonus</taxon>
    </lineage>
</organism>
<name>A0AAR5PIW1_DENPD</name>
<dbReference type="GeneID" id="109538265"/>
<feature type="compositionally biased region" description="Basic residues" evidence="4">
    <location>
        <begin position="26"/>
        <end position="46"/>
    </location>
</feature>